<evidence type="ECO:0000313" key="2">
    <source>
        <dbReference type="EMBL" id="KKK89389.1"/>
    </source>
</evidence>
<reference evidence="2" key="1">
    <citation type="journal article" date="2015" name="Nature">
        <title>Complex archaea that bridge the gap between prokaryotes and eukaryotes.</title>
        <authorList>
            <person name="Spang A."/>
            <person name="Saw J.H."/>
            <person name="Jorgensen S.L."/>
            <person name="Zaremba-Niedzwiedzka K."/>
            <person name="Martijn J."/>
            <person name="Lind A.E."/>
            <person name="van Eijk R."/>
            <person name="Schleper C."/>
            <person name="Guy L."/>
            <person name="Ettema T.J."/>
        </authorList>
    </citation>
    <scope>NUCLEOTIDE SEQUENCE</scope>
</reference>
<organism evidence="2">
    <name type="scientific">marine sediment metagenome</name>
    <dbReference type="NCBI Taxonomy" id="412755"/>
    <lineage>
        <taxon>unclassified sequences</taxon>
        <taxon>metagenomes</taxon>
        <taxon>ecological metagenomes</taxon>
    </lineage>
</organism>
<comment type="caution">
    <text evidence="2">The sequence shown here is derived from an EMBL/GenBank/DDBJ whole genome shotgun (WGS) entry which is preliminary data.</text>
</comment>
<feature type="transmembrane region" description="Helical" evidence="1">
    <location>
        <begin position="13"/>
        <end position="34"/>
    </location>
</feature>
<sequence length="40" mass="4401">MTPNEMVNAYPEIVSIFTGIAPLIGVIAIALALWGEWRNE</sequence>
<accession>A0A0F9BFI8</accession>
<gene>
    <name evidence="2" type="ORF">LCGC14_2733590</name>
</gene>
<dbReference type="EMBL" id="LAZR01049552">
    <property type="protein sequence ID" value="KKK89389.1"/>
    <property type="molecule type" value="Genomic_DNA"/>
</dbReference>
<name>A0A0F9BFI8_9ZZZZ</name>
<evidence type="ECO:0000256" key="1">
    <source>
        <dbReference type="SAM" id="Phobius"/>
    </source>
</evidence>
<keyword evidence="1" id="KW-0472">Membrane</keyword>
<protein>
    <submittedName>
        <fullName evidence="2">Uncharacterized protein</fullName>
    </submittedName>
</protein>
<keyword evidence="1" id="KW-1133">Transmembrane helix</keyword>
<keyword evidence="1" id="KW-0812">Transmembrane</keyword>
<proteinExistence type="predicted"/>
<dbReference type="AlphaFoldDB" id="A0A0F9BFI8"/>